<keyword evidence="2" id="KW-1185">Reference proteome</keyword>
<dbReference type="STRING" id="1884432.SAMN05518683_11442"/>
<name>A0A1I5USY0_9BACI</name>
<dbReference type="AlphaFoldDB" id="A0A1I5USY0"/>
<protein>
    <submittedName>
        <fullName evidence="1">Uncharacterized protein</fullName>
    </submittedName>
</protein>
<evidence type="ECO:0000313" key="1">
    <source>
        <dbReference type="EMBL" id="SFP98302.1"/>
    </source>
</evidence>
<sequence length="34" mass="3686">MEMVFIKMTDRAELAAAAFDVPAALKIEADWSGS</sequence>
<evidence type="ECO:0000313" key="2">
    <source>
        <dbReference type="Proteomes" id="UP000198892"/>
    </source>
</evidence>
<dbReference type="EMBL" id="FOXD01000014">
    <property type="protein sequence ID" value="SFP98302.1"/>
    <property type="molecule type" value="Genomic_DNA"/>
</dbReference>
<reference evidence="2" key="1">
    <citation type="submission" date="2016-10" db="EMBL/GenBank/DDBJ databases">
        <authorList>
            <person name="Varghese N."/>
            <person name="Submissions S."/>
        </authorList>
    </citation>
    <scope>NUCLEOTIDE SEQUENCE [LARGE SCALE GENOMIC DNA]</scope>
    <source>
        <strain evidence="2">S7</strain>
    </source>
</reference>
<accession>A0A1I5USY0</accession>
<organism evidence="1 2">
    <name type="scientific">Salibacterium halotolerans</name>
    <dbReference type="NCBI Taxonomy" id="1884432"/>
    <lineage>
        <taxon>Bacteria</taxon>
        <taxon>Bacillati</taxon>
        <taxon>Bacillota</taxon>
        <taxon>Bacilli</taxon>
        <taxon>Bacillales</taxon>
        <taxon>Bacillaceae</taxon>
    </lineage>
</organism>
<dbReference type="Proteomes" id="UP000198892">
    <property type="component" value="Unassembled WGS sequence"/>
</dbReference>
<gene>
    <name evidence="1" type="ORF">SAMN05518683_11442</name>
</gene>
<proteinExistence type="predicted"/>